<evidence type="ECO:0000313" key="4">
    <source>
        <dbReference type="EMBL" id="AAL59594.1"/>
    </source>
</evidence>
<organism evidence="4">
    <name type="scientific">Rhizobium etli</name>
    <dbReference type="NCBI Taxonomy" id="29449"/>
    <lineage>
        <taxon>Bacteria</taxon>
        <taxon>Pseudomonadati</taxon>
        <taxon>Pseudomonadota</taxon>
        <taxon>Alphaproteobacteria</taxon>
        <taxon>Hyphomicrobiales</taxon>
        <taxon>Rhizobiaceae</taxon>
        <taxon>Rhizobium/Agrobacterium group</taxon>
        <taxon>Rhizobium</taxon>
    </lineage>
</organism>
<protein>
    <recommendedName>
        <fullName evidence="3">GIY-YIG domain-containing protein</fullName>
    </recommendedName>
</protein>
<evidence type="ECO:0000256" key="1">
    <source>
        <dbReference type="ARBA" id="ARBA00007435"/>
    </source>
</evidence>
<name>Q8VS74_RHIET</name>
<feature type="compositionally biased region" description="Basic and acidic residues" evidence="2">
    <location>
        <begin position="94"/>
        <end position="107"/>
    </location>
</feature>
<dbReference type="InterPro" id="IPR000305">
    <property type="entry name" value="GIY-YIG_endonuc"/>
</dbReference>
<dbReference type="PROSITE" id="PS50164">
    <property type="entry name" value="GIY_YIG"/>
    <property type="match status" value="1"/>
</dbReference>
<reference evidence="4" key="1">
    <citation type="journal article" date="2002" name="J. Biol. Chem.">
        <title>The cin quorum sensing locus of Rhizobium etli CNPAF512 affects growth and symbiotic nitrogen fixation.</title>
        <authorList>
            <person name="Daniels R."/>
            <person name="De Vos D.E."/>
            <person name="Desair J."/>
            <person name="Raedschelders G."/>
            <person name="Luyten E."/>
            <person name="Rosemeyer V."/>
            <person name="Verreth C."/>
            <person name="Schoeters E."/>
            <person name="Vanderleyden J."/>
            <person name="Michiels J."/>
        </authorList>
    </citation>
    <scope>NUCLEOTIDE SEQUENCE</scope>
    <source>
        <strain evidence="4">CNPAF512</strain>
    </source>
</reference>
<accession>Q8VS74</accession>
<evidence type="ECO:0000256" key="2">
    <source>
        <dbReference type="SAM" id="MobiDB-lite"/>
    </source>
</evidence>
<dbReference type="PANTHER" id="PTHR34477:SF1">
    <property type="entry name" value="UPF0213 PROTEIN YHBQ"/>
    <property type="match status" value="1"/>
</dbReference>
<dbReference type="SUPFAM" id="SSF82771">
    <property type="entry name" value="GIY-YIG endonuclease"/>
    <property type="match status" value="1"/>
</dbReference>
<dbReference type="InterPro" id="IPR035901">
    <property type="entry name" value="GIY-YIG_endonuc_sf"/>
</dbReference>
<sequence>MLACRHEITVYILRCSDGSYYTGLTKQEIEARVWEHNAGTYDGYTAKRLPVELVFTETYDRIIDAIARERQIKGWSRRKKEALIAWITRPCRNCRNEDRSGLSERGGRPSSFEAPAGAPQDEGGERARPASTGGGAAGR</sequence>
<dbReference type="PANTHER" id="PTHR34477">
    <property type="entry name" value="UPF0213 PROTEIN YHBQ"/>
    <property type="match status" value="1"/>
</dbReference>
<feature type="region of interest" description="Disordered" evidence="2">
    <location>
        <begin position="94"/>
        <end position="139"/>
    </location>
</feature>
<proteinExistence type="inferred from homology"/>
<feature type="domain" description="GIY-YIG" evidence="3">
    <location>
        <begin position="6"/>
        <end position="82"/>
    </location>
</feature>
<dbReference type="Pfam" id="PF01541">
    <property type="entry name" value="GIY-YIG"/>
    <property type="match status" value="1"/>
</dbReference>
<dbReference type="CDD" id="cd10456">
    <property type="entry name" value="GIY-YIG_UPF0213"/>
    <property type="match status" value="1"/>
</dbReference>
<dbReference type="AlphaFoldDB" id="Q8VS74"/>
<comment type="similarity">
    <text evidence="1">Belongs to the UPF0213 family.</text>
</comment>
<evidence type="ECO:0000259" key="3">
    <source>
        <dbReference type="PROSITE" id="PS50164"/>
    </source>
</evidence>
<dbReference type="EMBL" id="AF393621">
    <property type="protein sequence ID" value="AAL59594.1"/>
    <property type="molecule type" value="Genomic_DNA"/>
</dbReference>
<dbReference type="Gene3D" id="3.40.1440.10">
    <property type="entry name" value="GIY-YIG endonuclease"/>
    <property type="match status" value="1"/>
</dbReference>
<dbReference type="InterPro" id="IPR050190">
    <property type="entry name" value="UPF0213_domain"/>
</dbReference>